<sequence>MLITRIEGKDGPDQVFTKDRIADFLFENLDQYGDAREDIMKCLTYVFEKGGSITVAHEENDIKGVVVVNDTGMGGFIPENILVYIAVHPSTRGQGVGRKLIEDVQSKCTGDIALHVEPDNPAKKLYERLGFTNKYLEMRFKNS</sequence>
<dbReference type="Proteomes" id="UP001595805">
    <property type="component" value="Unassembled WGS sequence"/>
</dbReference>
<dbReference type="PROSITE" id="PS51186">
    <property type="entry name" value="GNAT"/>
    <property type="match status" value="1"/>
</dbReference>
<dbReference type="RefSeq" id="WP_377906682.1">
    <property type="nucleotide sequence ID" value="NZ_JBHRZS010000007.1"/>
</dbReference>
<protein>
    <submittedName>
        <fullName evidence="4">GNAT family N-acetyltransferase</fullName>
    </submittedName>
</protein>
<gene>
    <name evidence="4" type="ORF">ACFOSV_14200</name>
</gene>
<dbReference type="Gene3D" id="3.40.630.30">
    <property type="match status" value="1"/>
</dbReference>
<keyword evidence="5" id="KW-1185">Reference proteome</keyword>
<keyword evidence="2" id="KW-0012">Acyltransferase</keyword>
<dbReference type="CDD" id="cd04301">
    <property type="entry name" value="NAT_SF"/>
    <property type="match status" value="1"/>
</dbReference>
<comment type="caution">
    <text evidence="4">The sequence shown here is derived from an EMBL/GenBank/DDBJ whole genome shotgun (WGS) entry which is preliminary data.</text>
</comment>
<reference evidence="5" key="1">
    <citation type="journal article" date="2019" name="Int. J. Syst. Evol. Microbiol.">
        <title>The Global Catalogue of Microorganisms (GCM) 10K type strain sequencing project: providing services to taxonomists for standard genome sequencing and annotation.</title>
        <authorList>
            <consortium name="The Broad Institute Genomics Platform"/>
            <consortium name="The Broad Institute Genome Sequencing Center for Infectious Disease"/>
            <person name="Wu L."/>
            <person name="Ma J."/>
        </authorList>
    </citation>
    <scope>NUCLEOTIDE SEQUENCE [LARGE SCALE GENOMIC DNA]</scope>
    <source>
        <strain evidence="5">CCUG 60523</strain>
    </source>
</reference>
<accession>A0ABV8AWU9</accession>
<dbReference type="PANTHER" id="PTHR43420">
    <property type="entry name" value="ACETYLTRANSFERASE"/>
    <property type="match status" value="1"/>
</dbReference>
<evidence type="ECO:0000313" key="4">
    <source>
        <dbReference type="EMBL" id="MFC3881341.1"/>
    </source>
</evidence>
<dbReference type="InterPro" id="IPR050680">
    <property type="entry name" value="YpeA/RimI_acetyltransf"/>
</dbReference>
<dbReference type="EMBL" id="JBHRZS010000007">
    <property type="protein sequence ID" value="MFC3881341.1"/>
    <property type="molecule type" value="Genomic_DNA"/>
</dbReference>
<organism evidence="4 5">
    <name type="scientific">Algoriphagus namhaensis</name>
    <dbReference type="NCBI Taxonomy" id="915353"/>
    <lineage>
        <taxon>Bacteria</taxon>
        <taxon>Pseudomonadati</taxon>
        <taxon>Bacteroidota</taxon>
        <taxon>Cytophagia</taxon>
        <taxon>Cytophagales</taxon>
        <taxon>Cyclobacteriaceae</taxon>
        <taxon>Algoriphagus</taxon>
    </lineage>
</organism>
<dbReference type="InterPro" id="IPR016181">
    <property type="entry name" value="Acyl_CoA_acyltransferase"/>
</dbReference>
<evidence type="ECO:0000313" key="5">
    <source>
        <dbReference type="Proteomes" id="UP001595805"/>
    </source>
</evidence>
<dbReference type="InterPro" id="IPR000182">
    <property type="entry name" value="GNAT_dom"/>
</dbReference>
<evidence type="ECO:0000259" key="3">
    <source>
        <dbReference type="PROSITE" id="PS51186"/>
    </source>
</evidence>
<name>A0ABV8AWU9_9BACT</name>
<evidence type="ECO:0000256" key="1">
    <source>
        <dbReference type="ARBA" id="ARBA00022679"/>
    </source>
</evidence>
<keyword evidence="1" id="KW-0808">Transferase</keyword>
<proteinExistence type="predicted"/>
<feature type="domain" description="N-acetyltransferase" evidence="3">
    <location>
        <begin position="1"/>
        <end position="143"/>
    </location>
</feature>
<dbReference type="SUPFAM" id="SSF55729">
    <property type="entry name" value="Acyl-CoA N-acyltransferases (Nat)"/>
    <property type="match status" value="1"/>
</dbReference>
<dbReference type="Pfam" id="PF13508">
    <property type="entry name" value="Acetyltransf_7"/>
    <property type="match status" value="1"/>
</dbReference>
<evidence type="ECO:0000256" key="2">
    <source>
        <dbReference type="ARBA" id="ARBA00023315"/>
    </source>
</evidence>